<reference evidence="1 2" key="1">
    <citation type="submission" date="2022-06" db="EMBL/GenBank/DDBJ databases">
        <title>A taxonomic note on the genus Prevotella: Description of four novel genera and emended description of the genera Hallella and Xylanibacter.</title>
        <authorList>
            <person name="Hitch T.C.A."/>
        </authorList>
    </citation>
    <scope>NUCLEOTIDE SEQUENCE [LARGE SCALE GENOMIC DNA]</scope>
    <source>
        <strain evidence="1 2">DSM 100619</strain>
    </source>
</reference>
<dbReference type="Proteomes" id="UP001204015">
    <property type="component" value="Unassembled WGS sequence"/>
</dbReference>
<proteinExistence type="predicted"/>
<organism evidence="1 2">
    <name type="scientific">Segatella cerevisiae</name>
    <dbReference type="NCBI Taxonomy" id="2053716"/>
    <lineage>
        <taxon>Bacteria</taxon>
        <taxon>Pseudomonadati</taxon>
        <taxon>Bacteroidota</taxon>
        <taxon>Bacteroidia</taxon>
        <taxon>Bacteroidales</taxon>
        <taxon>Prevotellaceae</taxon>
        <taxon>Segatella</taxon>
    </lineage>
</organism>
<dbReference type="Gene3D" id="3.40.50.1220">
    <property type="entry name" value="TPP-binding domain"/>
    <property type="match status" value="1"/>
</dbReference>
<dbReference type="SUPFAM" id="SSF52467">
    <property type="entry name" value="DHS-like NAD/FAD-binding domain"/>
    <property type="match status" value="1"/>
</dbReference>
<protein>
    <submittedName>
        <fullName evidence="1">SIR2 family protein</fullName>
    </submittedName>
</protein>
<comment type="caution">
    <text evidence="1">The sequence shown here is derived from an EMBL/GenBank/DDBJ whole genome shotgun (WGS) entry which is preliminary data.</text>
</comment>
<keyword evidence="2" id="KW-1185">Reference proteome</keyword>
<dbReference type="InterPro" id="IPR029035">
    <property type="entry name" value="DHS-like_NAD/FAD-binding_dom"/>
</dbReference>
<accession>A0ABT1BWX0</accession>
<evidence type="ECO:0000313" key="1">
    <source>
        <dbReference type="EMBL" id="MCO6025574.1"/>
    </source>
</evidence>
<evidence type="ECO:0000313" key="2">
    <source>
        <dbReference type="Proteomes" id="UP001204015"/>
    </source>
</evidence>
<dbReference type="RefSeq" id="WP_252760932.1">
    <property type="nucleotide sequence ID" value="NZ_JAMXLY010000021.1"/>
</dbReference>
<sequence>MDNIELTTLSVSMYTNKGAYALLLGSGISVPAHIKSGWGIEEELIKKFAITNGVSEAPDWHNWYKIKYNEKATYTSLLSRLVKTSTERVQLMRPFFEPSEEEKKLGYKLPTQAHRKIANLAKEGYIKVILTTNFDQLMENALEDAQVHCQVIKNENDIKTATPLIHYPGVTIVKINGDMGDCNFRNTEAELSDYPEAFQSFLQRIFSDFGVISSGWSAKWDTGLIEILKKAPVSRYNSFFTDCTVNENLKGLAINRKGEFLKVDSANTLFSNLFDGIASLEKADISKSMSKDIILARTKKYLVSDVYRIEYDDLVREQCNLAKTAILKEAHYDFELTKEKFDHYVSLHEKAVSNLIDMSILAGKYGKDYHIQALTKCIVELCLRQFFNGMREVLDTSYLHSIGAVLVFNALGFSLVKNSKFKALNELFKTKVPPYNFLGSHPENILQLLGAPLFLDETLKSLMNRNYKFPRSFFIKKQLNSHFKKEFYSDDDFENEFDKWEMMESLMFFYRQDGKLMEPFFLDGDFVNHVGKDFSGQDSFTEFYKSADVLKQEWPPIKEGLFGGKYEEYVNILKKAEQEFHHELYKR</sequence>
<dbReference type="Pfam" id="PF13289">
    <property type="entry name" value="SIR2_2"/>
    <property type="match status" value="1"/>
</dbReference>
<dbReference type="EMBL" id="JAMXLY010000021">
    <property type="protein sequence ID" value="MCO6025574.1"/>
    <property type="molecule type" value="Genomic_DNA"/>
</dbReference>
<name>A0ABT1BWX0_9BACT</name>
<gene>
    <name evidence="1" type="ORF">NG821_06930</name>
</gene>